<dbReference type="RefSeq" id="WP_020906171.1">
    <property type="nucleotide sequence ID" value="NC_012490.1"/>
</dbReference>
<dbReference type="eggNOG" id="COG0318">
    <property type="taxonomic scope" value="Bacteria"/>
</dbReference>
<name>C0ZQ04_RHOE4</name>
<protein>
    <submittedName>
        <fullName evidence="7">Putative fatty-acid--CoA ligase</fullName>
    </submittedName>
</protein>
<organism evidence="7 8">
    <name type="scientific">Rhodococcus erythropolis (strain PR4 / NBRC 100887)</name>
    <dbReference type="NCBI Taxonomy" id="234621"/>
    <lineage>
        <taxon>Bacteria</taxon>
        <taxon>Bacillati</taxon>
        <taxon>Actinomycetota</taxon>
        <taxon>Actinomycetes</taxon>
        <taxon>Mycobacteriales</taxon>
        <taxon>Nocardiaceae</taxon>
        <taxon>Rhodococcus</taxon>
        <taxon>Rhodococcus erythropolis group</taxon>
    </lineage>
</organism>
<evidence type="ECO:0000256" key="2">
    <source>
        <dbReference type="ARBA" id="ARBA00022598"/>
    </source>
</evidence>
<dbReference type="PANTHER" id="PTHR43107:SF15">
    <property type="entry name" value="FATTY ACID TRANSPORT PROTEIN 3, ISOFORM A"/>
    <property type="match status" value="1"/>
</dbReference>
<evidence type="ECO:0000313" key="8">
    <source>
        <dbReference type="Proteomes" id="UP000002204"/>
    </source>
</evidence>
<dbReference type="AlphaFoldDB" id="C0ZQ04"/>
<feature type="domain" description="AMP-dependent synthetase/ligase" evidence="5">
    <location>
        <begin position="22"/>
        <end position="304"/>
    </location>
</feature>
<gene>
    <name evidence="7" type="ordered locus">RER_07740</name>
</gene>
<dbReference type="SUPFAM" id="SSF56801">
    <property type="entry name" value="Acetyl-CoA synthetase-like"/>
    <property type="match status" value="1"/>
</dbReference>
<evidence type="ECO:0000256" key="4">
    <source>
        <dbReference type="ARBA" id="ARBA00022840"/>
    </source>
</evidence>
<dbReference type="GO" id="GO:0004467">
    <property type="term" value="F:long-chain fatty acid-CoA ligase activity"/>
    <property type="evidence" value="ECO:0007669"/>
    <property type="project" value="TreeGrafter"/>
</dbReference>
<reference evidence="7 8" key="2">
    <citation type="journal article" date="2006" name="Environ. Microbiol.">
        <title>Sequence analysis of three plasmids harboured in Rhodococcus erythropolis strain PR4.</title>
        <authorList>
            <person name="Sekine M."/>
            <person name="Tanikawa S."/>
            <person name="Omata S."/>
            <person name="Saito M."/>
            <person name="Fujisawa T."/>
            <person name="Tsukatani N."/>
            <person name="Tajima T."/>
            <person name="Sekigawa T."/>
            <person name="Kosugi H."/>
            <person name="Matsuo Y."/>
            <person name="Nishiko R."/>
            <person name="Imamura K."/>
            <person name="Ito M."/>
            <person name="Narita H."/>
            <person name="Tago S."/>
            <person name="Fujita N."/>
            <person name="Harayama S."/>
        </authorList>
    </citation>
    <scope>NUCLEOTIDE SEQUENCE [LARGE SCALE GENOMIC DNA]</scope>
    <source>
        <strain evidence="8">PR4 / NBRC 100887</strain>
    </source>
</reference>
<dbReference type="InterPro" id="IPR020845">
    <property type="entry name" value="AMP-binding_CS"/>
</dbReference>
<evidence type="ECO:0000256" key="3">
    <source>
        <dbReference type="ARBA" id="ARBA00022741"/>
    </source>
</evidence>
<dbReference type="GO" id="GO:0005324">
    <property type="term" value="F:long-chain fatty acid transmembrane transporter activity"/>
    <property type="evidence" value="ECO:0007669"/>
    <property type="project" value="TreeGrafter"/>
</dbReference>
<accession>C0ZQ04</accession>
<evidence type="ECO:0000313" key="7">
    <source>
        <dbReference type="EMBL" id="BAH31482.1"/>
    </source>
</evidence>
<keyword evidence="3" id="KW-0547">Nucleotide-binding</keyword>
<dbReference type="GO" id="GO:0005886">
    <property type="term" value="C:plasma membrane"/>
    <property type="evidence" value="ECO:0007669"/>
    <property type="project" value="TreeGrafter"/>
</dbReference>
<dbReference type="Proteomes" id="UP000002204">
    <property type="component" value="Chromosome"/>
</dbReference>
<dbReference type="PROSITE" id="PS00455">
    <property type="entry name" value="AMP_BINDING"/>
    <property type="match status" value="1"/>
</dbReference>
<dbReference type="GO" id="GO:0044539">
    <property type="term" value="P:long-chain fatty acid import into cell"/>
    <property type="evidence" value="ECO:0007669"/>
    <property type="project" value="TreeGrafter"/>
</dbReference>
<sequence length="481" mass="52784">MDRCLRTRWCNIGGAQRHSPGADLVRDIDHSDCQLVITEDKYIDELKTLDSDLFGNDRILNVDSLFHDYELAPYLGVEPPRIEVQASDTAMLIFTSGSTSAPKACICSHRRLVSTANAVAAHFGHSRDTVSLVSMPWFHTAAIVQGWLPALSVGAATVIAKFSVSQFLPTVKKFGVTHFNYVGKPLAYLLTAPPSPDDRSTSLRMVMGNEAAPGDIEEFEARYDCAVVDGYGSTEGGVSFERTPDTPSGSLGVAAADGIKILNAETLSECPRAEIDSNGVLTNSNQAIGELVNINGAGGFEGYWNNSEAAERRVRHGILWTGDLAYRDPHGFFWFAGRDDNWIRVDGENIASTQIEDAISRHPDIALAGAYAVPDNTVGDRVMVALQLKPGATFVADAFDEFLHASDDFSSKWLPSFVRICDRIPTTATSKVLRRQLRIERWQTEDPVWWRPERSGKLELITPSQAEAYENSFRPGTLTAI</sequence>
<feature type="domain" description="AMP-binding enzyme C-terminal" evidence="6">
    <location>
        <begin position="354"/>
        <end position="431"/>
    </location>
</feature>
<dbReference type="InterPro" id="IPR025110">
    <property type="entry name" value="AMP-bd_C"/>
</dbReference>
<dbReference type="InterPro" id="IPR042099">
    <property type="entry name" value="ANL_N_sf"/>
</dbReference>
<comment type="similarity">
    <text evidence="1">Belongs to the ATP-dependent AMP-binding enzyme family.</text>
</comment>
<dbReference type="Pfam" id="PF00501">
    <property type="entry name" value="AMP-binding"/>
    <property type="match status" value="1"/>
</dbReference>
<keyword evidence="4" id="KW-0067">ATP-binding</keyword>
<evidence type="ECO:0000256" key="1">
    <source>
        <dbReference type="ARBA" id="ARBA00006432"/>
    </source>
</evidence>
<reference evidence="8" key="1">
    <citation type="submission" date="2005-03" db="EMBL/GenBank/DDBJ databases">
        <title>Comparison of the complete genome sequences of Rhodococcus erythropolis PR4 and Rhodococcus opacus B4.</title>
        <authorList>
            <person name="Takarada H."/>
            <person name="Sekine M."/>
            <person name="Hosoyama A."/>
            <person name="Yamada R."/>
            <person name="Fujisawa T."/>
            <person name="Omata S."/>
            <person name="Shimizu A."/>
            <person name="Tsukatani N."/>
            <person name="Tanikawa S."/>
            <person name="Fujita N."/>
            <person name="Harayama S."/>
        </authorList>
    </citation>
    <scope>NUCLEOTIDE SEQUENCE [LARGE SCALE GENOMIC DNA]</scope>
    <source>
        <strain evidence="8">PR4 / NBRC 100887</strain>
    </source>
</reference>
<dbReference type="GO" id="GO:0005524">
    <property type="term" value="F:ATP binding"/>
    <property type="evidence" value="ECO:0007669"/>
    <property type="project" value="UniProtKB-KW"/>
</dbReference>
<evidence type="ECO:0000259" key="6">
    <source>
        <dbReference type="Pfam" id="PF13193"/>
    </source>
</evidence>
<dbReference type="PANTHER" id="PTHR43107">
    <property type="entry name" value="LONG-CHAIN FATTY ACID TRANSPORT PROTEIN"/>
    <property type="match status" value="1"/>
</dbReference>
<dbReference type="KEGG" id="rer:RER_07740"/>
<dbReference type="InterPro" id="IPR000873">
    <property type="entry name" value="AMP-dep_synth/lig_dom"/>
</dbReference>
<keyword evidence="2 7" id="KW-0436">Ligase</keyword>
<proteinExistence type="inferred from homology"/>
<dbReference type="Gene3D" id="3.30.300.30">
    <property type="match status" value="1"/>
</dbReference>
<evidence type="ECO:0000259" key="5">
    <source>
        <dbReference type="Pfam" id="PF00501"/>
    </source>
</evidence>
<dbReference type="EMBL" id="AP008957">
    <property type="protein sequence ID" value="BAH31482.1"/>
    <property type="molecule type" value="Genomic_DNA"/>
</dbReference>
<dbReference type="Gene3D" id="3.40.50.12780">
    <property type="entry name" value="N-terminal domain of ligase-like"/>
    <property type="match status" value="1"/>
</dbReference>
<dbReference type="InterPro" id="IPR045851">
    <property type="entry name" value="AMP-bd_C_sf"/>
</dbReference>
<dbReference type="HOGENOM" id="CLU_000022_59_10_11"/>
<dbReference type="Pfam" id="PF13193">
    <property type="entry name" value="AMP-binding_C"/>
    <property type="match status" value="1"/>
</dbReference>